<dbReference type="InterPro" id="IPR001675">
    <property type="entry name" value="Glyco_trans_29"/>
</dbReference>
<evidence type="ECO:0000256" key="10">
    <source>
        <dbReference type="ARBA" id="ARBA00023180"/>
    </source>
</evidence>
<dbReference type="CDD" id="cd23963">
    <property type="entry name" value="GT29_ST8SIA"/>
    <property type="match status" value="1"/>
</dbReference>
<evidence type="ECO:0000256" key="9">
    <source>
        <dbReference type="ARBA" id="ARBA00023136"/>
    </source>
</evidence>
<dbReference type="AlphaFoldDB" id="A0A6P5A374"/>
<evidence type="ECO:0000313" key="11">
    <source>
        <dbReference type="Proteomes" id="UP000515135"/>
    </source>
</evidence>
<evidence type="ECO:0000256" key="6">
    <source>
        <dbReference type="ARBA" id="ARBA00022968"/>
    </source>
</evidence>
<name>A0A6P5A374_BRABE</name>
<gene>
    <name evidence="12" type="primary">LOC109488010</name>
</gene>
<dbReference type="GO" id="GO:0009311">
    <property type="term" value="P:oligosaccharide metabolic process"/>
    <property type="evidence" value="ECO:0007669"/>
    <property type="project" value="TreeGrafter"/>
</dbReference>
<keyword evidence="8" id="KW-0333">Golgi apparatus</keyword>
<dbReference type="Gene3D" id="3.90.1480.20">
    <property type="entry name" value="Glycosyl transferase family 29"/>
    <property type="match status" value="1"/>
</dbReference>
<keyword evidence="6" id="KW-0735">Signal-anchor</keyword>
<dbReference type="Proteomes" id="UP000515135">
    <property type="component" value="Unplaced"/>
</dbReference>
<dbReference type="GO" id="GO:0000139">
    <property type="term" value="C:Golgi membrane"/>
    <property type="evidence" value="ECO:0007669"/>
    <property type="project" value="UniProtKB-SubCell"/>
</dbReference>
<keyword evidence="11" id="KW-1185">Reference proteome</keyword>
<evidence type="ECO:0000256" key="3">
    <source>
        <dbReference type="ARBA" id="ARBA00022676"/>
    </source>
</evidence>
<dbReference type="InterPro" id="IPR038578">
    <property type="entry name" value="GT29-like_sf"/>
</dbReference>
<dbReference type="PANTHER" id="PTHR11987:SF53">
    <property type="entry name" value="ALPHA-2,8-SIALYLTRANSFERASE 8F-LIKE"/>
    <property type="match status" value="1"/>
</dbReference>
<dbReference type="KEGG" id="bbel:109488010"/>
<dbReference type="PANTHER" id="PTHR11987">
    <property type="entry name" value="ALPHA-2,8-SIALYLTRANSFERASE"/>
    <property type="match status" value="1"/>
</dbReference>
<keyword evidence="3" id="KW-0328">Glycosyltransferase</keyword>
<comment type="subcellular location">
    <subcellularLocation>
        <location evidence="1">Golgi apparatus membrane</location>
        <topology evidence="1">Single-pass type II membrane protein</topology>
    </subcellularLocation>
</comment>
<dbReference type="RefSeq" id="XP_019647710.1">
    <property type="nucleotide sequence ID" value="XM_019792151.1"/>
</dbReference>
<keyword evidence="9" id="KW-0472">Membrane</keyword>
<dbReference type="GO" id="GO:0006491">
    <property type="term" value="P:N-glycan processing"/>
    <property type="evidence" value="ECO:0007669"/>
    <property type="project" value="TreeGrafter"/>
</dbReference>
<dbReference type="Pfam" id="PF00777">
    <property type="entry name" value="Glyco_transf_29"/>
    <property type="match status" value="1"/>
</dbReference>
<evidence type="ECO:0000256" key="4">
    <source>
        <dbReference type="ARBA" id="ARBA00022679"/>
    </source>
</evidence>
<evidence type="ECO:0000256" key="5">
    <source>
        <dbReference type="ARBA" id="ARBA00022692"/>
    </source>
</evidence>
<keyword evidence="5" id="KW-0812">Transmembrane</keyword>
<keyword evidence="7" id="KW-1133">Transmembrane helix</keyword>
<protein>
    <submittedName>
        <fullName evidence="12">Alpha-N-acetylneuraminide alpha-2,8-sialyltransferase-like</fullName>
    </submittedName>
</protein>
<proteinExistence type="inferred from homology"/>
<keyword evidence="4" id="KW-0808">Transferase</keyword>
<dbReference type="GO" id="GO:0003828">
    <property type="term" value="F:alpha-N-acetylneuraminate alpha-2,8-sialyltransferase activity"/>
    <property type="evidence" value="ECO:0007669"/>
    <property type="project" value="TreeGrafter"/>
</dbReference>
<evidence type="ECO:0000313" key="12">
    <source>
        <dbReference type="RefSeq" id="XP_019647710.1"/>
    </source>
</evidence>
<dbReference type="OrthoDB" id="10264956at2759"/>
<dbReference type="GeneID" id="109488010"/>
<evidence type="ECO:0000256" key="1">
    <source>
        <dbReference type="ARBA" id="ARBA00004323"/>
    </source>
</evidence>
<organism evidence="11 12">
    <name type="scientific">Branchiostoma belcheri</name>
    <name type="common">Amphioxus</name>
    <dbReference type="NCBI Taxonomy" id="7741"/>
    <lineage>
        <taxon>Eukaryota</taxon>
        <taxon>Metazoa</taxon>
        <taxon>Chordata</taxon>
        <taxon>Cephalochordata</taxon>
        <taxon>Leptocardii</taxon>
        <taxon>Amphioxiformes</taxon>
        <taxon>Branchiostomatidae</taxon>
        <taxon>Branchiostoma</taxon>
    </lineage>
</organism>
<sequence>MQSLKGTYVTKKKHPYYKWVPDESAAEEKFLSDQKAVQSVPTEAPGWVYNKTAADLFRKQVIHGDHLQNGSFVTTQENAPLNFVITRYEHNTTILNVSKEALHRIYQISSYCISFSAQKSPFKARAADHYQTCSIVGNGGILKRSGCGKEIDASEFVFRCNFAPMGDEYVRDIGNKTSLITLNPGMIEYQYNSFNNETKPENVAVFVRDLSKYGDSYLWIPAFFRQDYVDLTFATHQALREISHKRNQLIIPHPDFIKSAQAYWSRNGLGDHRATTGLYLISAASQICEEVHLYGFWPFHADRSNRRLTEHYFDNSLPTRAHNVPDEFRQLLRLHNSGVLRLTTRACQ</sequence>
<evidence type="ECO:0000256" key="7">
    <source>
        <dbReference type="ARBA" id="ARBA00022989"/>
    </source>
</evidence>
<accession>A0A6P5A374</accession>
<evidence type="ECO:0000256" key="8">
    <source>
        <dbReference type="ARBA" id="ARBA00023034"/>
    </source>
</evidence>
<reference evidence="12" key="1">
    <citation type="submission" date="2025-08" db="UniProtKB">
        <authorList>
            <consortium name="RefSeq"/>
        </authorList>
    </citation>
    <scope>IDENTIFICATION</scope>
    <source>
        <tissue evidence="12">Gonad</tissue>
    </source>
</reference>
<dbReference type="InterPro" id="IPR050943">
    <property type="entry name" value="Glycosyltr_29_Sialyltrsf"/>
</dbReference>
<keyword evidence="10" id="KW-0325">Glycoprotein</keyword>
<comment type="similarity">
    <text evidence="2">Belongs to the glycosyltransferase 29 family.</text>
</comment>
<evidence type="ECO:0000256" key="2">
    <source>
        <dbReference type="ARBA" id="ARBA00006003"/>
    </source>
</evidence>